<accession>A0AAD7YAR8</accession>
<sequence length="454" mass="51417">MSGQTWIPPNIAPICLEQQAPLTQCSTTGYLFLALISQLYGGSKDDKYTDYTDFWDLRTPNKISPYYRGADVPVGPTSEDVHTNPTGPSDIPHDDYFSEKYSSPAKTTTKVHSHGPDGSHGVSEVSSYFPYDSNKNYNDDYEHDQYEYEKKRDPVFEFENPFSPLNSKFRSRDLDFGFAKKSVWDVVPANSDKVTVKAEKKVKAKTTRKRRQASDKYDFIVVGAGSAGCVIANRLSEVKKWKVLLIEAGPEEPDITSVPAFAPVLGRSNIDWNYRTQPEEMTCRAQRGQTCAWLRGKTMGGSSAINYMIYMRGNRRDYDSWAELGNHGWSYREVLPYFKKAENNQDVEAHDTHYHGQGGPINVERFKYLDVNSMMLVQAFKEKGLPITDLNGTCKMGPKWDKEAVVDPRLRVYGIEKLRVVDASIMPLIVRGNTNAPTIMIAEKASDMIKDEWL</sequence>
<evidence type="ECO:0000313" key="4">
    <source>
        <dbReference type="EMBL" id="KAJ8708400.1"/>
    </source>
</evidence>
<feature type="region of interest" description="Disordered" evidence="2">
    <location>
        <begin position="68"/>
        <end position="125"/>
    </location>
</feature>
<protein>
    <recommendedName>
        <fullName evidence="3">Glucose-methanol-choline oxidoreductase N-terminal domain-containing protein</fullName>
    </recommendedName>
</protein>
<evidence type="ECO:0000256" key="2">
    <source>
        <dbReference type="SAM" id="MobiDB-lite"/>
    </source>
</evidence>
<dbReference type="Proteomes" id="UP001231518">
    <property type="component" value="Chromosome 25"/>
</dbReference>
<gene>
    <name evidence="4" type="ORF">PYW07_010525</name>
</gene>
<reference evidence="4" key="1">
    <citation type="submission" date="2023-03" db="EMBL/GenBank/DDBJ databases">
        <title>Chromosome-level genomes of two armyworms, Mythimna separata and Mythimna loreyi, provide insights into the biosynthesis and reception of sex pheromones.</title>
        <authorList>
            <person name="Zhao H."/>
        </authorList>
    </citation>
    <scope>NUCLEOTIDE SEQUENCE</scope>
    <source>
        <strain evidence="4">BeijingLab</strain>
        <tissue evidence="4">Pupa</tissue>
    </source>
</reference>
<dbReference type="GO" id="GO:0016614">
    <property type="term" value="F:oxidoreductase activity, acting on CH-OH group of donors"/>
    <property type="evidence" value="ECO:0007669"/>
    <property type="project" value="InterPro"/>
</dbReference>
<proteinExistence type="inferred from homology"/>
<dbReference type="InterPro" id="IPR000172">
    <property type="entry name" value="GMC_OxRdtase_N"/>
</dbReference>
<feature type="domain" description="Glucose-methanol-choline oxidoreductase N-terminal" evidence="3">
    <location>
        <begin position="217"/>
        <end position="389"/>
    </location>
</feature>
<dbReference type="AlphaFoldDB" id="A0AAD7YAR8"/>
<name>A0AAD7YAR8_MYTSE</name>
<dbReference type="Pfam" id="PF00732">
    <property type="entry name" value="GMC_oxred_N"/>
    <property type="match status" value="1"/>
</dbReference>
<dbReference type="GO" id="GO:0050660">
    <property type="term" value="F:flavin adenine dinucleotide binding"/>
    <property type="evidence" value="ECO:0007669"/>
    <property type="project" value="InterPro"/>
</dbReference>
<dbReference type="Gene3D" id="3.50.50.60">
    <property type="entry name" value="FAD/NAD(P)-binding domain"/>
    <property type="match status" value="2"/>
</dbReference>
<keyword evidence="5" id="KW-1185">Reference proteome</keyword>
<feature type="compositionally biased region" description="Polar residues" evidence="2">
    <location>
        <begin position="100"/>
        <end position="110"/>
    </location>
</feature>
<dbReference type="PANTHER" id="PTHR11552">
    <property type="entry name" value="GLUCOSE-METHANOL-CHOLINE GMC OXIDOREDUCTASE"/>
    <property type="match status" value="1"/>
</dbReference>
<dbReference type="Gene3D" id="3.30.560.10">
    <property type="entry name" value="Glucose Oxidase, domain 3"/>
    <property type="match status" value="1"/>
</dbReference>
<dbReference type="SUPFAM" id="SSF51905">
    <property type="entry name" value="FAD/NAD(P)-binding domain"/>
    <property type="match status" value="1"/>
</dbReference>
<dbReference type="PANTHER" id="PTHR11552:SF154">
    <property type="entry name" value="FI04917P"/>
    <property type="match status" value="1"/>
</dbReference>
<dbReference type="InterPro" id="IPR036188">
    <property type="entry name" value="FAD/NAD-bd_sf"/>
</dbReference>
<dbReference type="EMBL" id="JARGEI010000026">
    <property type="protein sequence ID" value="KAJ8708400.1"/>
    <property type="molecule type" value="Genomic_DNA"/>
</dbReference>
<evidence type="ECO:0000259" key="3">
    <source>
        <dbReference type="Pfam" id="PF00732"/>
    </source>
</evidence>
<organism evidence="4 5">
    <name type="scientific">Mythimna separata</name>
    <name type="common">Oriental armyworm</name>
    <name type="synonym">Pseudaletia separata</name>
    <dbReference type="NCBI Taxonomy" id="271217"/>
    <lineage>
        <taxon>Eukaryota</taxon>
        <taxon>Metazoa</taxon>
        <taxon>Ecdysozoa</taxon>
        <taxon>Arthropoda</taxon>
        <taxon>Hexapoda</taxon>
        <taxon>Insecta</taxon>
        <taxon>Pterygota</taxon>
        <taxon>Neoptera</taxon>
        <taxon>Endopterygota</taxon>
        <taxon>Lepidoptera</taxon>
        <taxon>Glossata</taxon>
        <taxon>Ditrysia</taxon>
        <taxon>Noctuoidea</taxon>
        <taxon>Noctuidae</taxon>
        <taxon>Noctuinae</taxon>
        <taxon>Hadenini</taxon>
        <taxon>Mythimna</taxon>
    </lineage>
</organism>
<evidence type="ECO:0000256" key="1">
    <source>
        <dbReference type="ARBA" id="ARBA00010790"/>
    </source>
</evidence>
<comment type="caution">
    <text evidence="4">The sequence shown here is derived from an EMBL/GenBank/DDBJ whole genome shotgun (WGS) entry which is preliminary data.</text>
</comment>
<evidence type="ECO:0000313" key="5">
    <source>
        <dbReference type="Proteomes" id="UP001231518"/>
    </source>
</evidence>
<dbReference type="InterPro" id="IPR012132">
    <property type="entry name" value="GMC_OxRdtase"/>
</dbReference>
<comment type="similarity">
    <text evidence="1">Belongs to the GMC oxidoreductase family.</text>
</comment>